<dbReference type="PANTHER" id="PTHR11609">
    <property type="entry name" value="PURINE BIOSYNTHESIS PROTEIN 6/7, PUR6/7"/>
    <property type="match status" value="1"/>
</dbReference>
<evidence type="ECO:0000256" key="5">
    <source>
        <dbReference type="HAMAP-Rule" id="MF_01928"/>
    </source>
</evidence>
<dbReference type="FunFam" id="3.30.1490.20:FF:000015">
    <property type="entry name" value="N5-carboxyaminoimidazole ribonucleotide synthase"/>
    <property type="match status" value="1"/>
</dbReference>
<dbReference type="Pfam" id="PF22660">
    <property type="entry name" value="RS_preATP-grasp-like"/>
    <property type="match status" value="1"/>
</dbReference>
<organism evidence="8 9">
    <name type="scientific">Chelatococcus reniformis</name>
    <dbReference type="NCBI Taxonomy" id="1494448"/>
    <lineage>
        <taxon>Bacteria</taxon>
        <taxon>Pseudomonadati</taxon>
        <taxon>Pseudomonadota</taxon>
        <taxon>Alphaproteobacteria</taxon>
        <taxon>Hyphomicrobiales</taxon>
        <taxon>Chelatococcaceae</taxon>
        <taxon>Chelatococcus</taxon>
    </lineage>
</organism>
<dbReference type="InterPro" id="IPR016185">
    <property type="entry name" value="PreATP-grasp_dom_sf"/>
</dbReference>
<reference evidence="8" key="1">
    <citation type="journal article" date="2014" name="Int. J. Syst. Evol. Microbiol.">
        <title>Complete genome sequence of Corynebacterium casei LMG S-19264T (=DSM 44701T), isolated from a smear-ripened cheese.</title>
        <authorList>
            <consortium name="US DOE Joint Genome Institute (JGI-PGF)"/>
            <person name="Walter F."/>
            <person name="Albersmeier A."/>
            <person name="Kalinowski J."/>
            <person name="Ruckert C."/>
        </authorList>
    </citation>
    <scope>NUCLEOTIDE SEQUENCE</scope>
    <source>
        <strain evidence="8">CGMCC 1.12919</strain>
    </source>
</reference>
<dbReference type="AlphaFoldDB" id="A0A916U847"/>
<keyword evidence="3 5" id="KW-0658">Purine biosynthesis</keyword>
<dbReference type="HAMAP" id="MF_01928">
    <property type="entry name" value="PurK"/>
    <property type="match status" value="1"/>
</dbReference>
<reference evidence="8" key="2">
    <citation type="submission" date="2020-09" db="EMBL/GenBank/DDBJ databases">
        <authorList>
            <person name="Sun Q."/>
            <person name="Zhou Y."/>
        </authorList>
    </citation>
    <scope>NUCLEOTIDE SEQUENCE</scope>
    <source>
        <strain evidence="8">CGMCC 1.12919</strain>
    </source>
</reference>
<feature type="binding site" evidence="5">
    <location>
        <position position="187"/>
    </location>
    <ligand>
        <name>ATP</name>
        <dbReference type="ChEBI" id="CHEBI:30616"/>
    </ligand>
</feature>
<comment type="catalytic activity">
    <reaction evidence="5 6">
        <text>5-amino-1-(5-phospho-beta-D-ribosyl)imidazole + hydrogencarbonate + ATP = 5-carboxyamino-1-(5-phospho-D-ribosyl)imidazole + ADP + phosphate + 2 H(+)</text>
        <dbReference type="Rhea" id="RHEA:19317"/>
        <dbReference type="ChEBI" id="CHEBI:15378"/>
        <dbReference type="ChEBI" id="CHEBI:17544"/>
        <dbReference type="ChEBI" id="CHEBI:30616"/>
        <dbReference type="ChEBI" id="CHEBI:43474"/>
        <dbReference type="ChEBI" id="CHEBI:58730"/>
        <dbReference type="ChEBI" id="CHEBI:137981"/>
        <dbReference type="ChEBI" id="CHEBI:456216"/>
        <dbReference type="EC" id="6.3.4.18"/>
    </reaction>
</comment>
<dbReference type="InterPro" id="IPR040686">
    <property type="entry name" value="PurK_C"/>
</dbReference>
<dbReference type="Proteomes" id="UP000637002">
    <property type="component" value="Unassembled WGS sequence"/>
</dbReference>
<accession>A0A916U847</accession>
<proteinExistence type="inferred from homology"/>
<dbReference type="GO" id="GO:0005524">
    <property type="term" value="F:ATP binding"/>
    <property type="evidence" value="ECO:0007669"/>
    <property type="project" value="UniProtKB-UniRule"/>
</dbReference>
<dbReference type="InterPro" id="IPR013815">
    <property type="entry name" value="ATP_grasp_subdomain_1"/>
</dbReference>
<dbReference type="InterPro" id="IPR011054">
    <property type="entry name" value="Rudment_hybrid_motif"/>
</dbReference>
<comment type="function">
    <text evidence="6">Catalyzes the ATP-dependent conversion of 5-aminoimidazole ribonucleotide (AIR) and HCO(3)- to N5-carboxyaminoimidazole ribonucleotide (N5-CAIR).</text>
</comment>
<keyword evidence="4 5" id="KW-0067">ATP-binding</keyword>
<comment type="pathway">
    <text evidence="5 6">Purine metabolism; IMP biosynthesis via de novo pathway; 5-amino-1-(5-phospho-D-ribosyl)imidazole-4-carboxylate from 5-amino-1-(5-phospho-D-ribosyl)imidazole (N5-CAIR route): step 1/2.</text>
</comment>
<dbReference type="Gene3D" id="3.40.50.20">
    <property type="match status" value="1"/>
</dbReference>
<comment type="subunit">
    <text evidence="5 6">Homodimer.</text>
</comment>
<dbReference type="FunFam" id="3.40.50.20:FF:000016">
    <property type="entry name" value="N5-carboxyaminoimidazole ribonucleotide synthase"/>
    <property type="match status" value="1"/>
</dbReference>
<dbReference type="NCBIfam" id="NF004679">
    <property type="entry name" value="PRK06019.1-5"/>
    <property type="match status" value="1"/>
</dbReference>
<dbReference type="SUPFAM" id="SSF51246">
    <property type="entry name" value="Rudiment single hybrid motif"/>
    <property type="match status" value="1"/>
</dbReference>
<comment type="caution">
    <text evidence="8">The sequence shown here is derived from an EMBL/GenBank/DDBJ whole genome shotgun (WGS) entry which is preliminary data.</text>
</comment>
<dbReference type="EMBL" id="BMGG01000004">
    <property type="protein sequence ID" value="GGC64091.1"/>
    <property type="molecule type" value="Genomic_DNA"/>
</dbReference>
<evidence type="ECO:0000256" key="6">
    <source>
        <dbReference type="RuleBase" id="RU361200"/>
    </source>
</evidence>
<feature type="binding site" evidence="5">
    <location>
        <position position="210"/>
    </location>
    <ligand>
        <name>ATP</name>
        <dbReference type="ChEBI" id="CHEBI:30616"/>
    </ligand>
</feature>
<dbReference type="EC" id="6.3.4.18" evidence="5 6"/>
<dbReference type="PANTHER" id="PTHR11609:SF5">
    <property type="entry name" value="PHOSPHORIBOSYLAMINOIMIDAZOLE CARBOXYLASE"/>
    <property type="match status" value="1"/>
</dbReference>
<evidence type="ECO:0000256" key="3">
    <source>
        <dbReference type="ARBA" id="ARBA00022755"/>
    </source>
</evidence>
<evidence type="ECO:0000256" key="1">
    <source>
        <dbReference type="ARBA" id="ARBA00022598"/>
    </source>
</evidence>
<dbReference type="SUPFAM" id="SSF52440">
    <property type="entry name" value="PreATP-grasp domain"/>
    <property type="match status" value="1"/>
</dbReference>
<dbReference type="GO" id="GO:0046872">
    <property type="term" value="F:metal ion binding"/>
    <property type="evidence" value="ECO:0007669"/>
    <property type="project" value="InterPro"/>
</dbReference>
<name>A0A916U847_9HYPH</name>
<dbReference type="InterPro" id="IPR003135">
    <property type="entry name" value="ATP-grasp_carboxylate-amine"/>
</dbReference>
<dbReference type="NCBIfam" id="TIGR01161">
    <property type="entry name" value="purK"/>
    <property type="match status" value="1"/>
</dbReference>
<evidence type="ECO:0000259" key="7">
    <source>
        <dbReference type="PROSITE" id="PS50975"/>
    </source>
</evidence>
<keyword evidence="9" id="KW-1185">Reference proteome</keyword>
<dbReference type="InterPro" id="IPR005875">
    <property type="entry name" value="PurK"/>
</dbReference>
<dbReference type="Gene3D" id="3.30.1490.20">
    <property type="entry name" value="ATP-grasp fold, A domain"/>
    <property type="match status" value="1"/>
</dbReference>
<gene>
    <name evidence="5 6 8" type="primary">purK</name>
    <name evidence="8" type="ORF">GCM10010994_23420</name>
</gene>
<dbReference type="Gene3D" id="3.30.470.20">
    <property type="entry name" value="ATP-grasp fold, B domain"/>
    <property type="match status" value="1"/>
</dbReference>
<evidence type="ECO:0000256" key="2">
    <source>
        <dbReference type="ARBA" id="ARBA00022741"/>
    </source>
</evidence>
<keyword evidence="1 5" id="KW-0436">Ligase</keyword>
<dbReference type="PROSITE" id="PS50975">
    <property type="entry name" value="ATP_GRASP"/>
    <property type="match status" value="1"/>
</dbReference>
<dbReference type="GO" id="GO:0005829">
    <property type="term" value="C:cytosol"/>
    <property type="evidence" value="ECO:0007669"/>
    <property type="project" value="TreeGrafter"/>
</dbReference>
<dbReference type="RefSeq" id="WP_188609354.1">
    <property type="nucleotide sequence ID" value="NZ_BMGG01000004.1"/>
</dbReference>
<protein>
    <recommendedName>
        <fullName evidence="5 6">N5-carboxyaminoimidazole ribonucleotide synthase</fullName>
        <shortName evidence="5 6">N5-CAIR synthase</shortName>
        <ecNumber evidence="5 6">6.3.4.18</ecNumber>
    </recommendedName>
    <alternativeName>
        <fullName evidence="5 6">5-(carboxyamino)imidazole ribonucleotide synthetase</fullName>
    </alternativeName>
</protein>
<comment type="function">
    <text evidence="5">Catalyzes the ATP-dependent conversion of 5-aminoimidazole ribonucleotide (AIR) and HCO(3)(-) to N5-carboxyaminoimidazole ribonucleotide (N5-CAIR).</text>
</comment>
<feature type="binding site" evidence="5">
    <location>
        <position position="104"/>
    </location>
    <ligand>
        <name>ATP</name>
        <dbReference type="ChEBI" id="CHEBI:30616"/>
    </ligand>
</feature>
<sequence length="357" mass="37080">MLAPGASIGILGGGQLGRMLSIAAARYGLKTHVFCPDDGSPAFDVAHAHTVAAYEDEVALAAFAESVDVITYEFENVPAATAAFLAGRRPLRPGLTALSTAQDRLVEKSFVAQLGIGTAPFAAVDSVADLEAALTRLGRPAVLKTRRMGYDGKGQAKIGVDDDAAAAFAAIGCAPAILEGFVSFAQEISVIAAFGDGGTFAAFDVCENTHRDHILDVTRAPATIAPATRDAAMAAVRAIGDALGYVGVLTVELFVLADGATLLVNELAPRVHNSGHWTIEGAVTSQFAQHVRAIAGWPLGDAASLGQATMTNLVGDDIDGWLELLREPGVHLHLYGKGKARPGRKMGHVTRVTPRPA</sequence>
<evidence type="ECO:0000313" key="9">
    <source>
        <dbReference type="Proteomes" id="UP000637002"/>
    </source>
</evidence>
<keyword evidence="2 5" id="KW-0547">Nucleotide-binding</keyword>
<dbReference type="SUPFAM" id="SSF56059">
    <property type="entry name" value="Glutathione synthetase ATP-binding domain-like"/>
    <property type="match status" value="1"/>
</dbReference>
<feature type="binding site" evidence="5">
    <location>
        <begin position="149"/>
        <end position="155"/>
    </location>
    <ligand>
        <name>ATP</name>
        <dbReference type="ChEBI" id="CHEBI:30616"/>
    </ligand>
</feature>
<comment type="similarity">
    <text evidence="5 6">Belongs to the PurK/PurT family.</text>
</comment>
<dbReference type="InterPro" id="IPR054350">
    <property type="entry name" value="PurT/PurK_preATP-grasp"/>
</dbReference>
<feature type="domain" description="ATP-grasp" evidence="7">
    <location>
        <begin position="108"/>
        <end position="295"/>
    </location>
</feature>
<feature type="binding site" evidence="5">
    <location>
        <position position="144"/>
    </location>
    <ligand>
        <name>ATP</name>
        <dbReference type="ChEBI" id="CHEBI:30616"/>
    </ligand>
</feature>
<dbReference type="Pfam" id="PF17769">
    <property type="entry name" value="PurK_C"/>
    <property type="match status" value="1"/>
</dbReference>
<dbReference type="GO" id="GO:0006189">
    <property type="term" value="P:'de novo' IMP biosynthetic process"/>
    <property type="evidence" value="ECO:0007669"/>
    <property type="project" value="UniProtKB-UniRule"/>
</dbReference>
<evidence type="ECO:0000313" key="8">
    <source>
        <dbReference type="EMBL" id="GGC64091.1"/>
    </source>
</evidence>
<dbReference type="GO" id="GO:0004638">
    <property type="term" value="F:phosphoribosylaminoimidazole carboxylase activity"/>
    <property type="evidence" value="ECO:0007669"/>
    <property type="project" value="InterPro"/>
</dbReference>
<feature type="binding site" evidence="5">
    <location>
        <begin position="179"/>
        <end position="182"/>
    </location>
    <ligand>
        <name>ATP</name>
        <dbReference type="ChEBI" id="CHEBI:30616"/>
    </ligand>
</feature>
<dbReference type="InterPro" id="IPR011761">
    <property type="entry name" value="ATP-grasp"/>
</dbReference>
<dbReference type="Pfam" id="PF02222">
    <property type="entry name" value="ATP-grasp"/>
    <property type="match status" value="1"/>
</dbReference>
<feature type="binding site" evidence="5">
    <location>
        <begin position="265"/>
        <end position="266"/>
    </location>
    <ligand>
        <name>ATP</name>
        <dbReference type="ChEBI" id="CHEBI:30616"/>
    </ligand>
</feature>
<dbReference type="GO" id="GO:0034028">
    <property type="term" value="F:5-(carboxyamino)imidazole ribonucleotide synthase activity"/>
    <property type="evidence" value="ECO:0007669"/>
    <property type="project" value="UniProtKB-UniRule"/>
</dbReference>
<evidence type="ECO:0000256" key="4">
    <source>
        <dbReference type="ARBA" id="ARBA00022840"/>
    </source>
</evidence>
<dbReference type="NCBIfam" id="NF004676">
    <property type="entry name" value="PRK06019.1-2"/>
    <property type="match status" value="1"/>
</dbReference>